<reference evidence="1 2" key="1">
    <citation type="submission" date="2020-01" db="EMBL/GenBank/DDBJ databases">
        <title>Spongiivirga citrea KCTC 32990T.</title>
        <authorList>
            <person name="Wang G."/>
        </authorList>
    </citation>
    <scope>NUCLEOTIDE SEQUENCE [LARGE SCALE GENOMIC DNA]</scope>
    <source>
        <strain evidence="1 2">KCTC 32990</strain>
    </source>
</reference>
<organism evidence="1 2">
    <name type="scientific">Spongiivirga citrea</name>
    <dbReference type="NCBI Taxonomy" id="1481457"/>
    <lineage>
        <taxon>Bacteria</taxon>
        <taxon>Pseudomonadati</taxon>
        <taxon>Bacteroidota</taxon>
        <taxon>Flavobacteriia</taxon>
        <taxon>Flavobacteriales</taxon>
        <taxon>Flavobacteriaceae</taxon>
        <taxon>Spongiivirga</taxon>
    </lineage>
</organism>
<dbReference type="RefSeq" id="WP_164030954.1">
    <property type="nucleotide sequence ID" value="NZ_JAABOQ010000003.1"/>
</dbReference>
<keyword evidence="2" id="KW-1185">Reference proteome</keyword>
<accession>A0A6M0CMF5</accession>
<proteinExistence type="predicted"/>
<dbReference type="EMBL" id="JAABOQ010000003">
    <property type="protein sequence ID" value="NER17009.1"/>
    <property type="molecule type" value="Genomic_DNA"/>
</dbReference>
<name>A0A6M0CMF5_9FLAO</name>
<evidence type="ECO:0000313" key="2">
    <source>
        <dbReference type="Proteomes" id="UP000474296"/>
    </source>
</evidence>
<gene>
    <name evidence="1" type="ORF">GWK10_07290</name>
</gene>
<sequence>MALHSLFGPSKDEIWQQIAKDIDGEFIDRGFWKTNVLRYSHKEWELLLDTIHRDKMTFTRLRVPFLNKDNLYFKIYREGFFSDIGKFFGMQDIEIGDPRFDDNYIIQSNNNNKVRKLLKEPKLKMLFEMVPKIHVSIRKDEGWFGRKYPQGVHVLYFEQTGILKDKETLKLLFRLFTEILDQLVHIDSAYENDPKMKL</sequence>
<dbReference type="AlphaFoldDB" id="A0A6M0CMF5"/>
<dbReference type="Proteomes" id="UP000474296">
    <property type="component" value="Unassembled WGS sequence"/>
</dbReference>
<evidence type="ECO:0000313" key="1">
    <source>
        <dbReference type="EMBL" id="NER17009.1"/>
    </source>
</evidence>
<protein>
    <submittedName>
        <fullName evidence="1">DUF3137 domain-containing protein</fullName>
    </submittedName>
</protein>
<comment type="caution">
    <text evidence="1">The sequence shown here is derived from an EMBL/GenBank/DDBJ whole genome shotgun (WGS) entry which is preliminary data.</text>
</comment>